<evidence type="ECO:0000259" key="7">
    <source>
        <dbReference type="Pfam" id="PF16177"/>
    </source>
</evidence>
<protein>
    <submittedName>
        <fullName evidence="8">Acetoacetate--CoA ligase</fullName>
        <ecNumber evidence="8">6.2.1.16</ecNumber>
    </submittedName>
</protein>
<dbReference type="GO" id="GO:0006629">
    <property type="term" value="P:lipid metabolic process"/>
    <property type="evidence" value="ECO:0007669"/>
    <property type="project" value="InterPro"/>
</dbReference>
<dbReference type="EC" id="6.2.1.16" evidence="8"/>
<accession>A0A845BN82</accession>
<dbReference type="Proteomes" id="UP000467214">
    <property type="component" value="Unassembled WGS sequence"/>
</dbReference>
<keyword evidence="3" id="KW-0547">Nucleotide-binding</keyword>
<keyword evidence="4" id="KW-0067">ATP-binding</keyword>
<dbReference type="InterPro" id="IPR045851">
    <property type="entry name" value="AMP-bd_C_sf"/>
</dbReference>
<dbReference type="PANTHER" id="PTHR42921">
    <property type="entry name" value="ACETOACETYL-COA SYNTHETASE"/>
    <property type="match status" value="1"/>
</dbReference>
<evidence type="ECO:0000256" key="3">
    <source>
        <dbReference type="ARBA" id="ARBA00022741"/>
    </source>
</evidence>
<dbReference type="InterPro" id="IPR025110">
    <property type="entry name" value="AMP-bd_C"/>
</dbReference>
<dbReference type="SUPFAM" id="SSF56801">
    <property type="entry name" value="Acetyl-CoA synthetase-like"/>
    <property type="match status" value="1"/>
</dbReference>
<evidence type="ECO:0000259" key="5">
    <source>
        <dbReference type="Pfam" id="PF00501"/>
    </source>
</evidence>
<evidence type="ECO:0000256" key="4">
    <source>
        <dbReference type="ARBA" id="ARBA00022840"/>
    </source>
</evidence>
<proteinExistence type="inferred from homology"/>
<dbReference type="PANTHER" id="PTHR42921:SF1">
    <property type="entry name" value="ACETOACETYL-COA SYNTHETASE"/>
    <property type="match status" value="1"/>
</dbReference>
<feature type="domain" description="AMP-dependent synthetase/ligase" evidence="5">
    <location>
        <begin position="99"/>
        <end position="472"/>
    </location>
</feature>
<dbReference type="InterPro" id="IPR005914">
    <property type="entry name" value="Acac_CoA_synth"/>
</dbReference>
<dbReference type="RefSeq" id="WP_160796131.1">
    <property type="nucleotide sequence ID" value="NZ_WSSB01000006.1"/>
</dbReference>
<dbReference type="NCBIfam" id="NF002937">
    <property type="entry name" value="PRK03584.1"/>
    <property type="match status" value="1"/>
</dbReference>
<feature type="domain" description="Acetyl-coenzyme A synthetase N-terminal" evidence="7">
    <location>
        <begin position="37"/>
        <end position="92"/>
    </location>
</feature>
<dbReference type="InterPro" id="IPR020845">
    <property type="entry name" value="AMP-binding_CS"/>
</dbReference>
<keyword evidence="2 8" id="KW-0436">Ligase</keyword>
<dbReference type="Gene3D" id="3.40.50.12780">
    <property type="entry name" value="N-terminal domain of ligase-like"/>
    <property type="match status" value="1"/>
</dbReference>
<dbReference type="InterPro" id="IPR032387">
    <property type="entry name" value="ACAS_N"/>
</dbReference>
<reference evidence="8 9" key="1">
    <citation type="submission" date="2019-12" db="EMBL/GenBank/DDBJ databases">
        <title>Neisseriaceae gen. nov. sp. Genome sequencing and assembly.</title>
        <authorList>
            <person name="Liu Z."/>
            <person name="Li A."/>
        </authorList>
    </citation>
    <scope>NUCLEOTIDE SEQUENCE [LARGE SCALE GENOMIC DNA]</scope>
    <source>
        <strain evidence="8 9">B2N2-7</strain>
    </source>
</reference>
<dbReference type="Pfam" id="PF16177">
    <property type="entry name" value="ACAS_N"/>
    <property type="match status" value="1"/>
</dbReference>
<dbReference type="CDD" id="cd05943">
    <property type="entry name" value="AACS"/>
    <property type="match status" value="1"/>
</dbReference>
<dbReference type="EMBL" id="WSSB01000006">
    <property type="protein sequence ID" value="MXR36860.1"/>
    <property type="molecule type" value="Genomic_DNA"/>
</dbReference>
<organism evidence="8 9">
    <name type="scientific">Craterilacuibacter sinensis</name>
    <dbReference type="NCBI Taxonomy" id="2686017"/>
    <lineage>
        <taxon>Bacteria</taxon>
        <taxon>Pseudomonadati</taxon>
        <taxon>Pseudomonadota</taxon>
        <taxon>Betaproteobacteria</taxon>
        <taxon>Neisseriales</taxon>
        <taxon>Neisseriaceae</taxon>
        <taxon>Craterilacuibacter</taxon>
    </lineage>
</organism>
<dbReference type="Gene3D" id="3.30.300.30">
    <property type="match status" value="1"/>
</dbReference>
<dbReference type="GO" id="GO:0005524">
    <property type="term" value="F:ATP binding"/>
    <property type="evidence" value="ECO:0007669"/>
    <property type="project" value="UniProtKB-KW"/>
</dbReference>
<dbReference type="Pfam" id="PF13193">
    <property type="entry name" value="AMP-binding_C"/>
    <property type="match status" value="1"/>
</dbReference>
<gene>
    <name evidence="8" type="ORF">GQF02_07735</name>
</gene>
<evidence type="ECO:0000256" key="2">
    <source>
        <dbReference type="ARBA" id="ARBA00022598"/>
    </source>
</evidence>
<dbReference type="NCBIfam" id="TIGR01217">
    <property type="entry name" value="ac_ac_CoA_syn"/>
    <property type="match status" value="1"/>
</dbReference>
<dbReference type="AlphaFoldDB" id="A0A845BN82"/>
<evidence type="ECO:0000313" key="9">
    <source>
        <dbReference type="Proteomes" id="UP000467214"/>
    </source>
</evidence>
<evidence type="ECO:0000256" key="1">
    <source>
        <dbReference type="ARBA" id="ARBA00006432"/>
    </source>
</evidence>
<dbReference type="GO" id="GO:0030729">
    <property type="term" value="F:acetoacetate-CoA ligase activity"/>
    <property type="evidence" value="ECO:0007669"/>
    <property type="project" value="UniProtKB-EC"/>
</dbReference>
<evidence type="ECO:0000259" key="6">
    <source>
        <dbReference type="Pfam" id="PF13193"/>
    </source>
</evidence>
<sequence length="651" mass="71638">MQDTPLWSPRPERIAASHLAAFTRLMASVSGASYPDYASLWQASIDQPETFWSLLWDYSKVIGDKGKTILQHGDSMASARFFPEARLNYAENLLRRDDEALACVFWSEDKIKREMRYSELNALVSRLQQAMHGMGIRPGDRVAGFVTNQPETIAAMLACASLGAIWTSCSTDFGLDGCLDRFGQTEPKLLFCPDGCWYNGKAIDLAPRVAAISAALPSVSRVVVLPYLGEGEAFAAGVAKAETLQAFIAAHPARSIEYTRVPFNHPLFILYSSGTTGKPKCIVHGHGGTLLQHLKEHQLHADIHAGDTLFYFTTCGWMMWNWLASGLASGATLLTYDGSPFAGEGRVLWDYAEQYHCSHFGTSAKYIDGLRKLELKPAEHWHLDALRTVFSTGSPLVAESFDWVYAHIKRDINLASISGGTDIVSCFALGNACLPVWAGELQCRGLGMAVDVLDEAGKSLRGQKGELVCRQPFPSMPVGFWNDPQGKRYHQAYFGRFAGLWAHGDYAEITAHDGLIIYGRSDAVLNPGGVRIGTAEIYRQVEAIPEVLESLAVGQRWQGDERVVLFVRLQAAATLDSPLVERIRRQIRDGASPRHVPARIIAVADIPRTQSGKIVELAVRNIIHGEPVNNVSALANPDALALYRDLPELQW</sequence>
<dbReference type="Pfam" id="PF00501">
    <property type="entry name" value="AMP-binding"/>
    <property type="match status" value="1"/>
</dbReference>
<keyword evidence="9" id="KW-1185">Reference proteome</keyword>
<dbReference type="PROSITE" id="PS00455">
    <property type="entry name" value="AMP_BINDING"/>
    <property type="match status" value="1"/>
</dbReference>
<comment type="caution">
    <text evidence="8">The sequence shown here is derived from an EMBL/GenBank/DDBJ whole genome shotgun (WGS) entry which is preliminary data.</text>
</comment>
<name>A0A845BN82_9NEIS</name>
<feature type="domain" description="AMP-binding enzyme C-terminal" evidence="6">
    <location>
        <begin position="543"/>
        <end position="613"/>
    </location>
</feature>
<evidence type="ECO:0000313" key="8">
    <source>
        <dbReference type="EMBL" id="MXR36860.1"/>
    </source>
</evidence>
<dbReference type="InterPro" id="IPR042099">
    <property type="entry name" value="ANL_N_sf"/>
</dbReference>
<dbReference type="InterPro" id="IPR000873">
    <property type="entry name" value="AMP-dep_synth/lig_dom"/>
</dbReference>
<comment type="similarity">
    <text evidence="1">Belongs to the ATP-dependent AMP-binding enzyme family.</text>
</comment>